<dbReference type="AlphaFoldDB" id="L8BVA5"/>
<proteinExistence type="predicted"/>
<evidence type="ECO:0000313" key="1">
    <source>
        <dbReference type="EMBL" id="CCP94557.1"/>
    </source>
</evidence>
<sequence length="98" mass="11057">MSKTKSGRHRLSKTDKRLLAALIAAGYEERTARDLIQKHVYTLTQADLRHLVSEISNGVGQSQAYDAIYQARRIRLARKLLNGKKPEEGLNAWKGDLP</sequence>
<reference evidence="1" key="1">
    <citation type="submission" date="2012-12" db="EMBL/GenBank/DDBJ databases">
        <authorList>
            <person name="Duy P."/>
        </authorList>
    </citation>
    <scope>NUCLEOTIDE SEQUENCE</scope>
    <source>
        <strain evidence="1">EG211</strain>
        <plasmid evidence="1">pDPT2</plasmid>
    </source>
</reference>
<name>L8BVA5_SHISO</name>
<dbReference type="EMBL" id="HF565445">
    <property type="protein sequence ID" value="CCP94557.1"/>
    <property type="molecule type" value="Genomic_DNA"/>
</dbReference>
<accession>L8BVA5</accession>
<dbReference type="RefSeq" id="WP_015386304.1">
    <property type="nucleotide sequence ID" value="NC_020251.1"/>
</dbReference>
<organism evidence="1">
    <name type="scientific">Shigella sonnei</name>
    <dbReference type="NCBI Taxonomy" id="624"/>
    <lineage>
        <taxon>Bacteria</taxon>
        <taxon>Pseudomonadati</taxon>
        <taxon>Pseudomonadota</taxon>
        <taxon>Gammaproteobacteria</taxon>
        <taxon>Enterobacterales</taxon>
        <taxon>Enterobacteriaceae</taxon>
        <taxon>Shigella</taxon>
    </lineage>
</organism>
<keyword evidence="1" id="KW-0614">Plasmid</keyword>
<geneLocation type="plasmid" evidence="1">
    <name>pDPT2</name>
</geneLocation>
<reference evidence="1" key="2">
    <citation type="journal article" date="2013" name="Proc. Natl. Acad. Sci. U.S.A.">
        <title>Tracking the establishment of local endemic populations of an emergent enteric pathogen.</title>
        <authorList>
            <person name="Holt K.E."/>
            <person name="Thieu Nga T.V."/>
            <person name="Thanh D.P."/>
            <person name="Vinh H."/>
            <person name="Kim D.W."/>
            <person name="Vu Tra M.P."/>
            <person name="Campbell J.I."/>
            <person name="Hoang N.V."/>
            <person name="Vinh N.T."/>
            <person name="Minh P.V."/>
            <person name="Thuy C.T."/>
            <person name="Nga T.T."/>
            <person name="Thompson C."/>
            <person name="Dung T.T."/>
            <person name="Nhu N.T."/>
            <person name="Vinh P.V."/>
            <person name="Tuyet P.T."/>
            <person name="Phuc H.L."/>
            <person name="Lien N.T."/>
            <person name="Phu B.D."/>
            <person name="Ai N.T."/>
            <person name="Tien N.M."/>
            <person name="Dong N."/>
            <person name="Parry C.M."/>
            <person name="Hien T.T."/>
            <person name="Farrar J.J."/>
            <person name="Parkhill J."/>
            <person name="Dougan G."/>
            <person name="Thomson N.R."/>
            <person name="Baker S."/>
        </authorList>
    </citation>
    <scope>NUCLEOTIDE SEQUENCE [LARGE SCALE GENOMIC DNA]</scope>
    <source>
        <strain evidence="1">EG211</strain>
        <plasmid evidence="1">pDPT2</plasmid>
    </source>
</reference>
<protein>
    <submittedName>
        <fullName evidence="1">Uncharacterized protein</fullName>
    </submittedName>
</protein>